<dbReference type="Proteomes" id="UP000266743">
    <property type="component" value="Chromosome 2"/>
</dbReference>
<dbReference type="AlphaFoldDB" id="A0A3L6LBY3"/>
<comment type="caution">
    <text evidence="1">The sequence shown here is derived from an EMBL/GenBank/DDBJ whole genome shotgun (WGS) entry which is preliminary data.</text>
</comment>
<accession>A0A3L6LBY3</accession>
<gene>
    <name evidence="1" type="ORF">DPX39_020010600</name>
</gene>
<protein>
    <submittedName>
        <fullName evidence="1">Uncharacterized protein</fullName>
    </submittedName>
</protein>
<dbReference type="EMBL" id="QSBY01000002">
    <property type="protein sequence ID" value="RHW74142.1"/>
    <property type="molecule type" value="Genomic_DNA"/>
</dbReference>
<organism evidence="1 2">
    <name type="scientific">Trypanosoma brucei equiperdum</name>
    <dbReference type="NCBI Taxonomy" id="630700"/>
    <lineage>
        <taxon>Eukaryota</taxon>
        <taxon>Discoba</taxon>
        <taxon>Euglenozoa</taxon>
        <taxon>Kinetoplastea</taxon>
        <taxon>Metakinetoplastina</taxon>
        <taxon>Trypanosomatida</taxon>
        <taxon>Trypanosomatidae</taxon>
        <taxon>Trypanosoma</taxon>
    </lineage>
</organism>
<name>A0A3L6LBY3_9TRYP</name>
<reference evidence="1 2" key="1">
    <citation type="submission" date="2018-09" db="EMBL/GenBank/DDBJ databases">
        <title>whole genome sequence of T. equiperdum IVM-t1 strain.</title>
        <authorList>
            <person name="Suganuma K."/>
        </authorList>
    </citation>
    <scope>NUCLEOTIDE SEQUENCE [LARGE SCALE GENOMIC DNA]</scope>
    <source>
        <strain evidence="1 2">IVM-t1</strain>
    </source>
</reference>
<proteinExistence type="predicted"/>
<sequence>MLESDTQFPSATDIKTVASLTEVDGQVITFAQLRANRLKAHKLLDNVEELLRIAEEIKWAFMWVSTS</sequence>
<evidence type="ECO:0000313" key="2">
    <source>
        <dbReference type="Proteomes" id="UP000266743"/>
    </source>
</evidence>
<evidence type="ECO:0000313" key="1">
    <source>
        <dbReference type="EMBL" id="RHW74142.1"/>
    </source>
</evidence>